<dbReference type="Pfam" id="PF18962">
    <property type="entry name" value="Por_Secre_tail"/>
    <property type="match status" value="1"/>
</dbReference>
<organism evidence="16 17">
    <name type="scientific">Taishania pollutisoli</name>
    <dbReference type="NCBI Taxonomy" id="2766479"/>
    <lineage>
        <taxon>Bacteria</taxon>
        <taxon>Pseudomonadati</taxon>
        <taxon>Bacteroidota</taxon>
        <taxon>Flavobacteriia</taxon>
        <taxon>Flavobacteriales</taxon>
        <taxon>Crocinitomicaceae</taxon>
        <taxon>Taishania</taxon>
    </lineage>
</organism>
<dbReference type="GO" id="GO:0046872">
    <property type="term" value="F:metal ion binding"/>
    <property type="evidence" value="ECO:0007669"/>
    <property type="project" value="UniProtKB-KW"/>
</dbReference>
<dbReference type="SUPFAM" id="SSF49299">
    <property type="entry name" value="PKD domain"/>
    <property type="match status" value="1"/>
</dbReference>
<keyword evidence="13" id="KW-0966">Cell projection</keyword>
<dbReference type="SMART" id="SM00089">
    <property type="entry name" value="PKD"/>
    <property type="match status" value="2"/>
</dbReference>
<keyword evidence="11" id="KW-0969">Cilium</keyword>
<dbReference type="GO" id="GO:0006508">
    <property type="term" value="P:proteolysis"/>
    <property type="evidence" value="ECO:0007669"/>
    <property type="project" value="UniProtKB-KW"/>
</dbReference>
<dbReference type="AlphaFoldDB" id="A0A8J6PIA9"/>
<dbReference type="InterPro" id="IPR026444">
    <property type="entry name" value="Secre_tail"/>
</dbReference>
<evidence type="ECO:0000256" key="7">
    <source>
        <dbReference type="ARBA" id="ARBA00022729"/>
    </source>
</evidence>
<keyword evidence="12" id="KW-1015">Disulfide bond</keyword>
<evidence type="ECO:0000256" key="9">
    <source>
        <dbReference type="ARBA" id="ARBA00022833"/>
    </source>
</evidence>
<feature type="transmembrane region" description="Helical" evidence="14">
    <location>
        <begin position="5"/>
        <end position="24"/>
    </location>
</feature>
<dbReference type="PANTHER" id="PTHR47466">
    <property type="match status" value="1"/>
</dbReference>
<dbReference type="InterPro" id="IPR000601">
    <property type="entry name" value="PKD_dom"/>
</dbReference>
<evidence type="ECO:0000256" key="11">
    <source>
        <dbReference type="ARBA" id="ARBA00023069"/>
    </source>
</evidence>
<feature type="domain" description="PKD" evidence="15">
    <location>
        <begin position="798"/>
        <end position="848"/>
    </location>
</feature>
<evidence type="ECO:0000313" key="16">
    <source>
        <dbReference type="EMBL" id="MBC9811505.1"/>
    </source>
</evidence>
<evidence type="ECO:0000256" key="6">
    <source>
        <dbReference type="ARBA" id="ARBA00022723"/>
    </source>
</evidence>
<name>A0A8J6PIA9_9FLAO</name>
<dbReference type="PROSITE" id="PS50093">
    <property type="entry name" value="PKD"/>
    <property type="match status" value="1"/>
</dbReference>
<keyword evidence="4" id="KW-0963">Cytoplasm</keyword>
<keyword evidence="14" id="KW-0472">Membrane</keyword>
<dbReference type="Gene3D" id="2.60.120.260">
    <property type="entry name" value="Galactose-binding domain-like"/>
    <property type="match status" value="1"/>
</dbReference>
<evidence type="ECO:0000256" key="10">
    <source>
        <dbReference type="ARBA" id="ARBA00023049"/>
    </source>
</evidence>
<dbReference type="GO" id="GO:0008237">
    <property type="term" value="F:metallopeptidase activity"/>
    <property type="evidence" value="ECO:0007669"/>
    <property type="project" value="UniProtKB-KW"/>
</dbReference>
<dbReference type="SUPFAM" id="SSF55486">
    <property type="entry name" value="Metalloproteases ('zincins'), catalytic domain"/>
    <property type="match status" value="1"/>
</dbReference>
<keyword evidence="8" id="KW-0378">Hydrolase</keyword>
<dbReference type="InterPro" id="IPR008754">
    <property type="entry name" value="Peptidase_M43"/>
</dbReference>
<evidence type="ECO:0000256" key="3">
    <source>
        <dbReference type="ARBA" id="ARBA00008721"/>
    </source>
</evidence>
<evidence type="ECO:0000256" key="14">
    <source>
        <dbReference type="SAM" id="Phobius"/>
    </source>
</evidence>
<keyword evidence="7" id="KW-0732">Signal</keyword>
<proteinExistence type="inferred from homology"/>
<evidence type="ECO:0000313" key="17">
    <source>
        <dbReference type="Proteomes" id="UP000652681"/>
    </source>
</evidence>
<evidence type="ECO:0000256" key="2">
    <source>
        <dbReference type="ARBA" id="ARBA00004496"/>
    </source>
</evidence>
<comment type="caution">
    <text evidence="16">The sequence shown here is derived from an EMBL/GenBank/DDBJ whole genome shotgun (WGS) entry which is preliminary data.</text>
</comment>
<evidence type="ECO:0000256" key="4">
    <source>
        <dbReference type="ARBA" id="ARBA00022490"/>
    </source>
</evidence>
<keyword evidence="14" id="KW-0812">Transmembrane</keyword>
<dbReference type="NCBIfam" id="NF012200">
    <property type="entry name" value="choice_anch_D"/>
    <property type="match status" value="1"/>
</dbReference>
<dbReference type="GO" id="GO:0005737">
    <property type="term" value="C:cytoplasm"/>
    <property type="evidence" value="ECO:0007669"/>
    <property type="project" value="UniProtKB-SubCell"/>
</dbReference>
<keyword evidence="9" id="KW-0862">Zinc</keyword>
<evidence type="ECO:0000256" key="1">
    <source>
        <dbReference type="ARBA" id="ARBA00004138"/>
    </source>
</evidence>
<dbReference type="InterPro" id="IPR024079">
    <property type="entry name" value="MetalloPept_cat_dom_sf"/>
</dbReference>
<keyword evidence="5" id="KW-0645">Protease</keyword>
<dbReference type="Pfam" id="PF05572">
    <property type="entry name" value="Peptidase_M43"/>
    <property type="match status" value="1"/>
</dbReference>
<dbReference type="InterPro" id="IPR053879">
    <property type="entry name" value="HYDIN_VesB_CFA65-like_Ig"/>
</dbReference>
<comment type="similarity">
    <text evidence="3">Belongs to the peptidase M43B family.</text>
</comment>
<dbReference type="InterPro" id="IPR022409">
    <property type="entry name" value="PKD/Chitinase_dom"/>
</dbReference>
<keyword evidence="14" id="KW-1133">Transmembrane helix</keyword>
<evidence type="ECO:0000256" key="12">
    <source>
        <dbReference type="ARBA" id="ARBA00023157"/>
    </source>
</evidence>
<keyword evidence="17" id="KW-1185">Reference proteome</keyword>
<dbReference type="InterPro" id="IPR013783">
    <property type="entry name" value="Ig-like_fold"/>
</dbReference>
<dbReference type="Pfam" id="PF22544">
    <property type="entry name" value="HYDIN_VesB_CFA65-like_Ig"/>
    <property type="match status" value="1"/>
</dbReference>
<evidence type="ECO:0000256" key="8">
    <source>
        <dbReference type="ARBA" id="ARBA00022801"/>
    </source>
</evidence>
<dbReference type="PANTHER" id="PTHR47466:SF1">
    <property type="entry name" value="METALLOPROTEASE MEP1 (AFU_ORTHOLOGUE AFUA_1G07730)-RELATED"/>
    <property type="match status" value="1"/>
</dbReference>
<dbReference type="Proteomes" id="UP000652681">
    <property type="component" value="Unassembled WGS sequence"/>
</dbReference>
<dbReference type="CDD" id="cd04275">
    <property type="entry name" value="ZnMc_pappalysin_like"/>
    <property type="match status" value="1"/>
</dbReference>
<sequence>MKTKLLVNLVGVIISIVSISTFSITTYGQIIRCATVENDSLLRLENPDLQSDQDFEAWLAEKIEERRQLEATGLIINGVYQIPVVVHVVHNGEAVGSGTNISYATILSQIDVLNEDFRRIMGTNGYNTHPDGADTQIEFCLARRRPDGSAFPNGEHGVNRINRNTAGFSTPPYSMNYTNTTIKPYCTVIQNWSPSRYMNFWSINLGDGLLGYAQFPTTILGGMGCGSQSANTDGVVMLYSSIGKSAVTGRPGPYNEGRTATHEIGHWLGLRHIWGDSPNCAVDDFCLDTPPSDAANYGCLTNHQSCGSLDMVQNYMDYSDDLCMNIFTNDQRMRMRTVLENSPIRASLITSDACVPPAVNDASVVTIINPKGDHCPGSITPTVVLRNRGSANLTSATIRYTIDGGTPVNFNWTGNIAPAGSANVTLPAFTTTLGIHTFNAVSLMPNGVADPHTTFDASEITFAVSNGYQPNYSQDFDGGQFPPDVRWTVVNPNSDCYAWVGATAVSSAGVTNNACAVMTNYGNGTNQDEYLYTPYFILPCNAASAQLSFDVAYRKRVTGSTDRLRVEISTNCGATWQSTPIYDKSGTTLQTVTTTQDAYWIPTAAGNWRTETINLASFVGPTSSSVQFRFRATNAGSGGNVYVDNVRMTASQPVEIRVSANGTEVLDGGFFNFGTQTTGATVTQTFTVQNTGTSALTLTPPITITGASQFSVSNSFGSTTIPAGGSTTFVISFTPNGIGPFTAVLSFTNNDCDEGTYNFELAGAGDSPGVVTAGFSTSQTTICSGSTVTFTDNSVGATSWNWNFGAGATPSTATGAGPHTVTYTTSGTKTISLSVNGGAASTTGTVQVNATPTPAVSVSNTCGSSTLTATGSNLVWSTGATTPSITVSSAGTYTVTQTVGGCTSASASATASPTATPAAPTVSVSNTCGSSTLTATGSNLVWSTGATTPSITVSSAGTYTVTQTVGGCTSASASATASPIATPTAPTVSVSNTCGSSTLTATGSNLVWSTGATTPSITVSSAGTYTVTQTVGGCTSASASATASPIATPTAPTVSVSNTCGSSTLTATGSNLVWSTGATTPSITVSSAGTYTVTQTVGGCTSASASVSASPLDLPVVTFGSLSNFCVNHSAVSLTSGTPAGGNYSGNGVTNGVFDPAIAGVGTWNLSYSYTDGNGCTNTAQTSAIVEACLGLEDKETSIFEIYPNPTNGLFTIVSTDPISVVQVMDNTGRLVYANSAPDHYSSIINLSGFADGIYQVLTTTDSGVRVSKIEIRK</sequence>
<dbReference type="RefSeq" id="WP_216713512.1">
    <property type="nucleotide sequence ID" value="NZ_JACVEL010000002.1"/>
</dbReference>
<evidence type="ECO:0000259" key="15">
    <source>
        <dbReference type="PROSITE" id="PS50093"/>
    </source>
</evidence>
<gene>
    <name evidence="16" type="ORF">H9Y05_03365</name>
</gene>
<accession>A0A8J6PIA9</accession>
<dbReference type="Gene3D" id="3.40.390.10">
    <property type="entry name" value="Collagenase (Catalytic Domain)"/>
    <property type="match status" value="1"/>
</dbReference>
<evidence type="ECO:0000256" key="5">
    <source>
        <dbReference type="ARBA" id="ARBA00022670"/>
    </source>
</evidence>
<protein>
    <submittedName>
        <fullName evidence="16">Choice-of-anchor D domain-containing protein</fullName>
    </submittedName>
</protein>
<reference evidence="16" key="1">
    <citation type="submission" date="2020-09" db="EMBL/GenBank/DDBJ databases">
        <title>Taishania pollutisoli gen. nov., sp. nov., Isolated from Tetrabromobisphenol A-Contaminated Soil.</title>
        <authorList>
            <person name="Chen Q."/>
        </authorList>
    </citation>
    <scope>NUCLEOTIDE SEQUENCE</scope>
    <source>
        <strain evidence="16">CZZ-1</strain>
    </source>
</reference>
<evidence type="ECO:0000256" key="13">
    <source>
        <dbReference type="ARBA" id="ARBA00023273"/>
    </source>
</evidence>
<comment type="subcellular location">
    <subcellularLocation>
        <location evidence="1">Cell projection</location>
        <location evidence="1">Cilium</location>
    </subcellularLocation>
    <subcellularLocation>
        <location evidence="2">Cytoplasm</location>
    </subcellularLocation>
</comment>
<keyword evidence="10" id="KW-0482">Metalloprotease</keyword>
<dbReference type="Gene3D" id="2.60.40.10">
    <property type="entry name" value="Immunoglobulins"/>
    <property type="match status" value="3"/>
</dbReference>
<dbReference type="InterPro" id="IPR035986">
    <property type="entry name" value="PKD_dom_sf"/>
</dbReference>
<dbReference type="EMBL" id="JACVEL010000002">
    <property type="protein sequence ID" value="MBC9811505.1"/>
    <property type="molecule type" value="Genomic_DNA"/>
</dbReference>
<dbReference type="NCBIfam" id="TIGR04183">
    <property type="entry name" value="Por_Secre_tail"/>
    <property type="match status" value="1"/>
</dbReference>
<keyword evidence="6" id="KW-0479">Metal-binding</keyword>